<dbReference type="EC" id="2.4.2.18" evidence="9"/>
<organism evidence="12 13">
    <name type="scientific">Muribacter muris</name>
    <dbReference type="NCBI Taxonomy" id="67855"/>
    <lineage>
        <taxon>Bacteria</taxon>
        <taxon>Pseudomonadati</taxon>
        <taxon>Pseudomonadota</taxon>
        <taxon>Gammaproteobacteria</taxon>
        <taxon>Pasteurellales</taxon>
        <taxon>Pasteurellaceae</taxon>
        <taxon>Muribacter</taxon>
    </lineage>
</organism>
<evidence type="ECO:0000256" key="4">
    <source>
        <dbReference type="ARBA" id="ARBA00022679"/>
    </source>
</evidence>
<dbReference type="SUPFAM" id="SSF52418">
    <property type="entry name" value="Nucleoside phosphorylase/phosphoribosyltransferase catalytic domain"/>
    <property type="match status" value="1"/>
</dbReference>
<feature type="binding site" evidence="9">
    <location>
        <position position="81"/>
    </location>
    <ligand>
        <name>anthranilate</name>
        <dbReference type="ChEBI" id="CHEBI:16567"/>
        <label>1</label>
    </ligand>
</feature>
<keyword evidence="3 9" id="KW-0328">Glycosyltransferase</keyword>
<protein>
    <recommendedName>
        <fullName evidence="9">Anthranilate phosphoribosyltransferase</fullName>
        <ecNumber evidence="9">2.4.2.18</ecNumber>
    </recommendedName>
</protein>
<comment type="function">
    <text evidence="9">Catalyzes the transfer of the phosphoribosyl group of 5-phosphorylribose-1-pyrophosphate (PRPP) to anthranilate to yield N-(5'-phosphoribosyl)-anthranilate (PRA).</text>
</comment>
<dbReference type="Gene3D" id="1.20.970.10">
    <property type="entry name" value="Transferase, Pyrimidine Nucleoside Phosphorylase, Chain C"/>
    <property type="match status" value="1"/>
</dbReference>
<dbReference type="InterPro" id="IPR035902">
    <property type="entry name" value="Nuc_phospho_transferase"/>
</dbReference>
<gene>
    <name evidence="9" type="primary">trpD</name>
    <name evidence="12" type="ORF">RO21_09225</name>
</gene>
<feature type="binding site" evidence="9">
    <location>
        <position position="226"/>
    </location>
    <ligand>
        <name>Mg(2+)</name>
        <dbReference type="ChEBI" id="CHEBI:18420"/>
        <label>1</label>
    </ligand>
</feature>
<dbReference type="InterPro" id="IPR000312">
    <property type="entry name" value="Glycosyl_Trfase_fam3"/>
</dbReference>
<evidence type="ECO:0000256" key="1">
    <source>
        <dbReference type="ARBA" id="ARBA00004907"/>
    </source>
</evidence>
<evidence type="ECO:0000256" key="8">
    <source>
        <dbReference type="ARBA" id="ARBA00061188"/>
    </source>
</evidence>
<keyword evidence="9" id="KW-0460">Magnesium</keyword>
<keyword evidence="2 9" id="KW-0028">Amino-acid biosynthesis</keyword>
<comment type="similarity">
    <text evidence="9">Belongs to the anthranilate phosphoribosyltransferase family.</text>
</comment>
<keyword evidence="6 9" id="KW-0057">Aromatic amino acid biosynthesis</keyword>
<feature type="binding site" evidence="9">
    <location>
        <position position="121"/>
    </location>
    <ligand>
        <name>5-phospho-alpha-D-ribose 1-diphosphate</name>
        <dbReference type="ChEBI" id="CHEBI:58017"/>
    </ligand>
</feature>
<evidence type="ECO:0000313" key="12">
    <source>
        <dbReference type="EMBL" id="KMK50897.1"/>
    </source>
</evidence>
<feature type="binding site" evidence="9">
    <location>
        <position position="225"/>
    </location>
    <ligand>
        <name>Mg(2+)</name>
        <dbReference type="ChEBI" id="CHEBI:18420"/>
        <label>2</label>
    </ligand>
</feature>
<evidence type="ECO:0000256" key="7">
    <source>
        <dbReference type="ARBA" id="ARBA00052328"/>
    </source>
</evidence>
<proteinExistence type="inferred from homology"/>
<evidence type="ECO:0000256" key="3">
    <source>
        <dbReference type="ARBA" id="ARBA00022676"/>
    </source>
</evidence>
<comment type="similarity">
    <text evidence="8">In the C-terminal section; belongs to the anthranilate phosphoribosyltransferase family.</text>
</comment>
<dbReference type="GO" id="GO:0000287">
    <property type="term" value="F:magnesium ion binding"/>
    <property type="evidence" value="ECO:0007669"/>
    <property type="project" value="UniProtKB-UniRule"/>
</dbReference>
<dbReference type="GO" id="GO:0005829">
    <property type="term" value="C:cytosol"/>
    <property type="evidence" value="ECO:0007669"/>
    <property type="project" value="TreeGrafter"/>
</dbReference>
<evidence type="ECO:0000256" key="9">
    <source>
        <dbReference type="HAMAP-Rule" id="MF_00211"/>
    </source>
</evidence>
<dbReference type="FunFam" id="3.40.1030.10:FF:000002">
    <property type="entry name" value="Anthranilate phosphoribosyltransferase"/>
    <property type="match status" value="1"/>
</dbReference>
<sequence>MQHNELLERLFNGHSLTQDQAHSLFQHIMRGELSPEQLAGALIALKVRTETAAEIAGTVTATLENAMPFPRPDYPFADIVGTGGDGANTINISTTSAIVAAEMGFKIAKHGSRSVSSKTGASDLLTALGVEVSINADTARQALDEIGLCFLFAPQYHSGFKHAILVRQALKTRTLFNILGPLVNPARPPHQLLGVYSPSLIQPYAETVKRLGHQHSLVVHGSGLDEVAVHGETQVAEIKQGHIEYFTLTPEDFGVTRHSLDALKGGEPHQNAEKILALLQGKGEQAHIDAVAVNVAMLMRLFGEADLKQNVQRVQAVLTSGKAFATLQKLVQYKPMT</sequence>
<dbReference type="InterPro" id="IPR017459">
    <property type="entry name" value="Glycosyl_Trfase_fam3_N_dom"/>
</dbReference>
<feature type="domain" description="Glycosyl transferase family 3 N-terminal" evidence="11">
    <location>
        <begin position="5"/>
        <end position="66"/>
    </location>
</feature>
<name>A0A0J5S247_9PAST</name>
<dbReference type="Gene3D" id="3.40.1030.10">
    <property type="entry name" value="Nucleoside phosphorylase/phosphoribosyltransferase catalytic domain"/>
    <property type="match status" value="1"/>
</dbReference>
<comment type="pathway">
    <text evidence="1 9">Amino-acid biosynthesis; L-tryptophan biosynthesis; L-tryptophan from chorismate: step 2/5.</text>
</comment>
<comment type="catalytic activity">
    <reaction evidence="7 9">
        <text>N-(5-phospho-beta-D-ribosyl)anthranilate + diphosphate = 5-phospho-alpha-D-ribose 1-diphosphate + anthranilate</text>
        <dbReference type="Rhea" id="RHEA:11768"/>
        <dbReference type="ChEBI" id="CHEBI:16567"/>
        <dbReference type="ChEBI" id="CHEBI:18277"/>
        <dbReference type="ChEBI" id="CHEBI:33019"/>
        <dbReference type="ChEBI" id="CHEBI:58017"/>
        <dbReference type="EC" id="2.4.2.18"/>
    </reaction>
</comment>
<feature type="binding site" evidence="9">
    <location>
        <begin position="109"/>
        <end position="117"/>
    </location>
    <ligand>
        <name>5-phospho-alpha-D-ribose 1-diphosphate</name>
        <dbReference type="ChEBI" id="CHEBI:58017"/>
    </ligand>
</feature>
<dbReference type="SUPFAM" id="SSF47648">
    <property type="entry name" value="Nucleoside phosphorylase/phosphoribosyltransferase N-terminal domain"/>
    <property type="match status" value="1"/>
</dbReference>
<dbReference type="NCBIfam" id="TIGR01245">
    <property type="entry name" value="trpD"/>
    <property type="match status" value="1"/>
</dbReference>
<feature type="binding site" evidence="9">
    <location>
        <position position="89"/>
    </location>
    <ligand>
        <name>5-phospho-alpha-D-ribose 1-diphosphate</name>
        <dbReference type="ChEBI" id="CHEBI:58017"/>
    </ligand>
</feature>
<dbReference type="HAMAP" id="MF_00211">
    <property type="entry name" value="TrpD"/>
    <property type="match status" value="1"/>
</dbReference>
<dbReference type="STRING" id="67855.RO21_09225"/>
<feature type="binding site" evidence="9">
    <location>
        <position position="93"/>
    </location>
    <ligand>
        <name>Mg(2+)</name>
        <dbReference type="ChEBI" id="CHEBI:18420"/>
        <label>1</label>
    </ligand>
</feature>
<evidence type="ECO:0000256" key="2">
    <source>
        <dbReference type="ARBA" id="ARBA00022605"/>
    </source>
</evidence>
<dbReference type="Pfam" id="PF02885">
    <property type="entry name" value="Glycos_trans_3N"/>
    <property type="match status" value="1"/>
</dbReference>
<evidence type="ECO:0000259" key="11">
    <source>
        <dbReference type="Pfam" id="PF02885"/>
    </source>
</evidence>
<accession>A0A0J5S247</accession>
<feature type="binding site" evidence="9">
    <location>
        <position position="81"/>
    </location>
    <ligand>
        <name>5-phospho-alpha-D-ribose 1-diphosphate</name>
        <dbReference type="ChEBI" id="CHEBI:58017"/>
    </ligand>
</feature>
<evidence type="ECO:0000256" key="5">
    <source>
        <dbReference type="ARBA" id="ARBA00022822"/>
    </source>
</evidence>
<dbReference type="PANTHER" id="PTHR43285">
    <property type="entry name" value="ANTHRANILATE PHOSPHORIBOSYLTRANSFERASE"/>
    <property type="match status" value="1"/>
</dbReference>
<dbReference type="GO" id="GO:0004048">
    <property type="term" value="F:anthranilate phosphoribosyltransferase activity"/>
    <property type="evidence" value="ECO:0007669"/>
    <property type="project" value="UniProtKB-UniRule"/>
</dbReference>
<keyword evidence="5 9" id="KW-0822">Tryptophan biosynthesis</keyword>
<dbReference type="EMBL" id="JWIZ01000061">
    <property type="protein sequence ID" value="KMK50897.1"/>
    <property type="molecule type" value="Genomic_DNA"/>
</dbReference>
<evidence type="ECO:0000313" key="13">
    <source>
        <dbReference type="Proteomes" id="UP000036270"/>
    </source>
</evidence>
<keyword evidence="13" id="KW-1185">Reference proteome</keyword>
<dbReference type="InterPro" id="IPR036320">
    <property type="entry name" value="Glycosyl_Trfase_fam3_N_dom_sf"/>
</dbReference>
<feature type="domain" description="Glycosyl transferase family 3" evidence="10">
    <location>
        <begin position="74"/>
        <end position="323"/>
    </location>
</feature>
<feature type="binding site" evidence="9">
    <location>
        <begin position="84"/>
        <end position="85"/>
    </location>
    <ligand>
        <name>5-phospho-alpha-D-ribose 1-diphosphate</name>
        <dbReference type="ChEBI" id="CHEBI:58017"/>
    </ligand>
</feature>
<feature type="binding site" evidence="9">
    <location>
        <position position="167"/>
    </location>
    <ligand>
        <name>anthranilate</name>
        <dbReference type="ChEBI" id="CHEBI:16567"/>
        <label>2</label>
    </ligand>
</feature>
<dbReference type="Proteomes" id="UP000036270">
    <property type="component" value="Unassembled WGS sequence"/>
</dbReference>
<dbReference type="PATRIC" id="fig|67855.3.peg.1941"/>
<dbReference type="InterPro" id="IPR005940">
    <property type="entry name" value="Anthranilate_Pribosyl_Tfrase"/>
</dbReference>
<dbReference type="RefSeq" id="WP_047977498.1">
    <property type="nucleotide sequence ID" value="NZ_JWIZ01000061.1"/>
</dbReference>
<comment type="subunit">
    <text evidence="9">Homodimer.</text>
</comment>
<comment type="cofactor">
    <cofactor evidence="9">
        <name>Mg(2+)</name>
        <dbReference type="ChEBI" id="CHEBI:18420"/>
    </cofactor>
    <text evidence="9">Binds 2 magnesium ions per monomer.</text>
</comment>
<feature type="binding site" evidence="9">
    <location>
        <begin position="91"/>
        <end position="94"/>
    </location>
    <ligand>
        <name>5-phospho-alpha-D-ribose 1-diphosphate</name>
        <dbReference type="ChEBI" id="CHEBI:58017"/>
    </ligand>
</feature>
<reference evidence="12 13" key="1">
    <citation type="submission" date="2014-12" db="EMBL/GenBank/DDBJ databases">
        <title>Reclassification of Actinobacillus muris as Muribacter muris.</title>
        <authorList>
            <person name="Christensen H."/>
            <person name="Nicklas W."/>
            <person name="Bisgaard M."/>
        </authorList>
    </citation>
    <scope>NUCLEOTIDE SEQUENCE [LARGE SCALE GENOMIC DNA]</scope>
    <source>
        <strain evidence="12 13">Ackerman80-443D</strain>
    </source>
</reference>
<evidence type="ECO:0000256" key="6">
    <source>
        <dbReference type="ARBA" id="ARBA00023141"/>
    </source>
</evidence>
<dbReference type="AlphaFoldDB" id="A0A0J5S247"/>
<comment type="caution">
    <text evidence="9">Lacks conserved residue(s) required for the propagation of feature annotation.</text>
</comment>
<dbReference type="Pfam" id="PF00591">
    <property type="entry name" value="Glycos_transf_3"/>
    <property type="match status" value="1"/>
</dbReference>
<evidence type="ECO:0000259" key="10">
    <source>
        <dbReference type="Pfam" id="PF00591"/>
    </source>
</evidence>
<keyword evidence="4 9" id="KW-0808">Transferase</keyword>
<keyword evidence="9" id="KW-0479">Metal-binding</keyword>
<feature type="binding site" evidence="9">
    <location>
        <position position="226"/>
    </location>
    <ligand>
        <name>Mg(2+)</name>
        <dbReference type="ChEBI" id="CHEBI:18420"/>
        <label>2</label>
    </ligand>
</feature>
<comment type="caution">
    <text evidence="12">The sequence shown here is derived from an EMBL/GenBank/DDBJ whole genome shotgun (WGS) entry which is preliminary data.</text>
</comment>
<dbReference type="UniPathway" id="UPA00035">
    <property type="reaction ID" value="UER00041"/>
</dbReference>
<dbReference type="PANTHER" id="PTHR43285:SF2">
    <property type="entry name" value="ANTHRANILATE PHOSPHORIBOSYLTRANSFERASE"/>
    <property type="match status" value="1"/>
</dbReference>
<dbReference type="GO" id="GO:0000162">
    <property type="term" value="P:L-tryptophan biosynthetic process"/>
    <property type="evidence" value="ECO:0007669"/>
    <property type="project" value="UniProtKB-UniRule"/>
</dbReference>